<evidence type="ECO:0000313" key="1">
    <source>
        <dbReference type="EMBL" id="KAF3840259.1"/>
    </source>
</evidence>
<organism evidence="1 2">
    <name type="scientific">Dissostichus mawsoni</name>
    <name type="common">Antarctic cod</name>
    <dbReference type="NCBI Taxonomy" id="36200"/>
    <lineage>
        <taxon>Eukaryota</taxon>
        <taxon>Metazoa</taxon>
        <taxon>Chordata</taxon>
        <taxon>Craniata</taxon>
        <taxon>Vertebrata</taxon>
        <taxon>Euteleostomi</taxon>
        <taxon>Actinopterygii</taxon>
        <taxon>Neopterygii</taxon>
        <taxon>Teleostei</taxon>
        <taxon>Neoteleostei</taxon>
        <taxon>Acanthomorphata</taxon>
        <taxon>Eupercaria</taxon>
        <taxon>Perciformes</taxon>
        <taxon>Notothenioidei</taxon>
        <taxon>Nototheniidae</taxon>
        <taxon>Dissostichus</taxon>
    </lineage>
</organism>
<name>A0A7J5XUV1_DISMA</name>
<proteinExistence type="predicted"/>
<reference evidence="1 2" key="1">
    <citation type="submission" date="2020-03" db="EMBL/GenBank/DDBJ databases">
        <title>Dissostichus mawsoni Genome sequencing and assembly.</title>
        <authorList>
            <person name="Park H."/>
        </authorList>
    </citation>
    <scope>NUCLEOTIDE SEQUENCE [LARGE SCALE GENOMIC DNA]</scope>
    <source>
        <strain evidence="1">DM0001</strain>
        <tissue evidence="1">Muscle</tissue>
    </source>
</reference>
<dbReference type="EMBL" id="JAAKFY010000021">
    <property type="protein sequence ID" value="KAF3840259.1"/>
    <property type="molecule type" value="Genomic_DNA"/>
</dbReference>
<sequence length="54" mass="6349">MRLGSLTEFDETSKLTMYFTRYFGPEVVTHITYQTNLYGTQKDINTTFTTNENE</sequence>
<dbReference type="OrthoDB" id="8950326at2759"/>
<gene>
    <name evidence="1" type="ORF">F7725_018976</name>
</gene>
<keyword evidence="2" id="KW-1185">Reference proteome</keyword>
<dbReference type="Proteomes" id="UP000518266">
    <property type="component" value="Unassembled WGS sequence"/>
</dbReference>
<comment type="caution">
    <text evidence="1">The sequence shown here is derived from an EMBL/GenBank/DDBJ whole genome shotgun (WGS) entry which is preliminary data.</text>
</comment>
<accession>A0A7J5XUV1</accession>
<protein>
    <submittedName>
        <fullName evidence="1">Uncharacterized protein</fullName>
    </submittedName>
</protein>
<evidence type="ECO:0000313" key="2">
    <source>
        <dbReference type="Proteomes" id="UP000518266"/>
    </source>
</evidence>
<dbReference type="AlphaFoldDB" id="A0A7J5XUV1"/>